<feature type="compositionally biased region" description="Low complexity" evidence="2">
    <location>
        <begin position="131"/>
        <end position="140"/>
    </location>
</feature>
<dbReference type="EMBL" id="JADIXZ010000003">
    <property type="protein sequence ID" value="MBK6300106.1"/>
    <property type="molecule type" value="Genomic_DNA"/>
</dbReference>
<keyword evidence="1" id="KW-0238">DNA-binding</keyword>
<sequence>MSTAPQWTRPSCATVTKCRSASTASSTTPADGAAVAARRRGLSIGLVLERLQGEFPDLTISKLRFLETEGLVAPERAPSGYRLYTEEDVRRLRYVLTAQRDRFWPLKVIRDALDAMDRGLTPATDTSGERPAVPTAAADPDVPAAATLAAPPSLRLTEAELMGAAALDEAMFQALRGFHLLRPDATGHYDDAALGVARAAAALAAYGVEARHLRPFRTAAEREVGLVQQIVVPALASAGGRASGADPTAEVLHHCLALHAALVRAELRRG</sequence>
<feature type="domain" description="HTH merR-type" evidence="3">
    <location>
        <begin position="63"/>
        <end position="115"/>
    </location>
</feature>
<evidence type="ECO:0000259" key="3">
    <source>
        <dbReference type="PROSITE" id="PS50937"/>
    </source>
</evidence>
<evidence type="ECO:0000313" key="5">
    <source>
        <dbReference type="EMBL" id="MBK7272433.1"/>
    </source>
</evidence>
<comment type="caution">
    <text evidence="5">The sequence shown here is derived from an EMBL/GenBank/DDBJ whole genome shotgun (WGS) entry which is preliminary data.</text>
</comment>
<dbReference type="InterPro" id="IPR047057">
    <property type="entry name" value="MerR_fam"/>
</dbReference>
<organism evidence="5 7">
    <name type="scientific">Candidatus Phosphoribacter hodrii</name>
    <dbReference type="NCBI Taxonomy" id="2953743"/>
    <lineage>
        <taxon>Bacteria</taxon>
        <taxon>Bacillati</taxon>
        <taxon>Actinomycetota</taxon>
        <taxon>Actinomycetes</taxon>
        <taxon>Micrococcales</taxon>
        <taxon>Dermatophilaceae</taxon>
        <taxon>Candidatus Phosphoribacter</taxon>
    </lineage>
</organism>
<dbReference type="InterPro" id="IPR000551">
    <property type="entry name" value="MerR-type_HTH_dom"/>
</dbReference>
<proteinExistence type="predicted"/>
<dbReference type="PANTHER" id="PTHR30204">
    <property type="entry name" value="REDOX-CYCLING DRUG-SENSING TRANSCRIPTIONAL ACTIVATOR SOXR"/>
    <property type="match status" value="1"/>
</dbReference>
<reference evidence="6 7" key="1">
    <citation type="submission" date="2020-10" db="EMBL/GenBank/DDBJ databases">
        <title>Connecting structure to function with the recovery of over 1000 high-quality activated sludge metagenome-assembled genomes encoding full-length rRNA genes using long-read sequencing.</title>
        <authorList>
            <person name="Singleton C.M."/>
            <person name="Petriglieri F."/>
            <person name="Kristensen J.M."/>
            <person name="Kirkegaard R.H."/>
            <person name="Michaelsen T.Y."/>
            <person name="Andersen M.H."/>
            <person name="Karst S.M."/>
            <person name="Dueholm M.S."/>
            <person name="Nielsen P.H."/>
            <person name="Albertsen M."/>
        </authorList>
    </citation>
    <scope>NUCLEOTIDE SEQUENCE [LARGE SCALE GENOMIC DNA]</scope>
    <source>
        <strain evidence="4">AalE_18-Q3-R2-46_BAT3C.188</strain>
        <strain evidence="5">Ega_18-Q3-R5-49_MAXAC.001</strain>
    </source>
</reference>
<evidence type="ECO:0000256" key="1">
    <source>
        <dbReference type="ARBA" id="ARBA00023125"/>
    </source>
</evidence>
<dbReference type="Proteomes" id="UP000726105">
    <property type="component" value="Unassembled WGS sequence"/>
</dbReference>
<evidence type="ECO:0000313" key="6">
    <source>
        <dbReference type="Proteomes" id="UP000718281"/>
    </source>
</evidence>
<evidence type="ECO:0000313" key="4">
    <source>
        <dbReference type="EMBL" id="MBK6300106.1"/>
    </source>
</evidence>
<feature type="region of interest" description="Disordered" evidence="2">
    <location>
        <begin position="120"/>
        <end position="140"/>
    </location>
</feature>
<dbReference type="AlphaFoldDB" id="A0A935ITC1"/>
<dbReference type="Gene3D" id="1.10.1660.10">
    <property type="match status" value="1"/>
</dbReference>
<dbReference type="SMART" id="SM00422">
    <property type="entry name" value="HTH_MERR"/>
    <property type="match status" value="1"/>
</dbReference>
<gene>
    <name evidence="4" type="ORF">IPF40_03330</name>
    <name evidence="5" type="ORF">IPI13_04475</name>
</gene>
<protein>
    <submittedName>
        <fullName evidence="5">MerR family transcriptional regulator</fullName>
    </submittedName>
</protein>
<dbReference type="Pfam" id="PF13411">
    <property type="entry name" value="MerR_1"/>
    <property type="match status" value="1"/>
</dbReference>
<dbReference type="PROSITE" id="PS50937">
    <property type="entry name" value="HTH_MERR_2"/>
    <property type="match status" value="1"/>
</dbReference>
<evidence type="ECO:0000256" key="2">
    <source>
        <dbReference type="SAM" id="MobiDB-lite"/>
    </source>
</evidence>
<dbReference type="InterPro" id="IPR009061">
    <property type="entry name" value="DNA-bd_dom_put_sf"/>
</dbReference>
<dbReference type="Proteomes" id="UP000718281">
    <property type="component" value="Unassembled WGS sequence"/>
</dbReference>
<dbReference type="PANTHER" id="PTHR30204:SF89">
    <property type="entry name" value="HTH MERR-TYPE DOMAIN-CONTAINING PROTEIN"/>
    <property type="match status" value="1"/>
</dbReference>
<dbReference type="CDD" id="cd00592">
    <property type="entry name" value="HTH_MerR-like"/>
    <property type="match status" value="1"/>
</dbReference>
<name>A0A935ITC1_9MICO</name>
<dbReference type="EMBL" id="JADJIB010000002">
    <property type="protein sequence ID" value="MBK7272433.1"/>
    <property type="molecule type" value="Genomic_DNA"/>
</dbReference>
<dbReference type="SUPFAM" id="SSF46955">
    <property type="entry name" value="Putative DNA-binding domain"/>
    <property type="match status" value="1"/>
</dbReference>
<dbReference type="GO" id="GO:0003677">
    <property type="term" value="F:DNA binding"/>
    <property type="evidence" value="ECO:0007669"/>
    <property type="project" value="UniProtKB-KW"/>
</dbReference>
<dbReference type="GO" id="GO:0003700">
    <property type="term" value="F:DNA-binding transcription factor activity"/>
    <property type="evidence" value="ECO:0007669"/>
    <property type="project" value="InterPro"/>
</dbReference>
<accession>A0A935ITC1</accession>
<evidence type="ECO:0000313" key="7">
    <source>
        <dbReference type="Proteomes" id="UP000726105"/>
    </source>
</evidence>